<dbReference type="KEGG" id="scl:sce1265"/>
<evidence type="ECO:0008006" key="4">
    <source>
        <dbReference type="Google" id="ProtNLM"/>
    </source>
</evidence>
<dbReference type="STRING" id="448385.sce1265"/>
<organism evidence="2 3">
    <name type="scientific">Sorangium cellulosum (strain So ce56)</name>
    <name type="common">Polyangium cellulosum (strain So ce56)</name>
    <dbReference type="NCBI Taxonomy" id="448385"/>
    <lineage>
        <taxon>Bacteria</taxon>
        <taxon>Pseudomonadati</taxon>
        <taxon>Myxococcota</taxon>
        <taxon>Polyangia</taxon>
        <taxon>Polyangiales</taxon>
        <taxon>Polyangiaceae</taxon>
        <taxon>Sorangium</taxon>
    </lineage>
</organism>
<dbReference type="SUPFAM" id="SSF101898">
    <property type="entry name" value="NHL repeat"/>
    <property type="match status" value="1"/>
</dbReference>
<dbReference type="EMBL" id="AM746676">
    <property type="protein sequence ID" value="CAN91422.1"/>
    <property type="molecule type" value="Genomic_DNA"/>
</dbReference>
<proteinExistence type="predicted"/>
<gene>
    <name evidence="2" type="ordered locus">sce1265</name>
</gene>
<dbReference type="PANTHER" id="PTHR42754:SF1">
    <property type="entry name" value="LIPOPROTEIN"/>
    <property type="match status" value="1"/>
</dbReference>
<reference evidence="2 3" key="1">
    <citation type="journal article" date="2007" name="Nat. Biotechnol.">
        <title>Complete genome sequence of the myxobacterium Sorangium cellulosum.</title>
        <authorList>
            <person name="Schneiker S."/>
            <person name="Perlova O."/>
            <person name="Kaiser O."/>
            <person name="Gerth K."/>
            <person name="Alici A."/>
            <person name="Altmeyer M.O."/>
            <person name="Bartels D."/>
            <person name="Bekel T."/>
            <person name="Beyer S."/>
            <person name="Bode E."/>
            <person name="Bode H.B."/>
            <person name="Bolten C.J."/>
            <person name="Choudhuri J.V."/>
            <person name="Doss S."/>
            <person name="Elnakady Y.A."/>
            <person name="Frank B."/>
            <person name="Gaigalat L."/>
            <person name="Goesmann A."/>
            <person name="Groeger C."/>
            <person name="Gross F."/>
            <person name="Jelsbak L."/>
            <person name="Jelsbak L."/>
            <person name="Kalinowski J."/>
            <person name="Kegler C."/>
            <person name="Knauber T."/>
            <person name="Konietzny S."/>
            <person name="Kopp M."/>
            <person name="Krause L."/>
            <person name="Krug D."/>
            <person name="Linke B."/>
            <person name="Mahmud T."/>
            <person name="Martinez-Arias R."/>
            <person name="McHardy A.C."/>
            <person name="Merai M."/>
            <person name="Meyer F."/>
            <person name="Mormann S."/>
            <person name="Munoz-Dorado J."/>
            <person name="Perez J."/>
            <person name="Pradella S."/>
            <person name="Rachid S."/>
            <person name="Raddatz G."/>
            <person name="Rosenau F."/>
            <person name="Rueckert C."/>
            <person name="Sasse F."/>
            <person name="Scharfe M."/>
            <person name="Schuster S.C."/>
            <person name="Suen G."/>
            <person name="Treuner-Lange A."/>
            <person name="Velicer G.J."/>
            <person name="Vorholter F.-J."/>
            <person name="Weissman K.J."/>
            <person name="Welch R.D."/>
            <person name="Wenzel S.C."/>
            <person name="Whitworth D.E."/>
            <person name="Wilhelm S."/>
            <person name="Wittmann C."/>
            <person name="Bloecker H."/>
            <person name="Puehler A."/>
            <person name="Mueller R."/>
        </authorList>
    </citation>
    <scope>NUCLEOTIDE SEQUENCE [LARGE SCALE GENOMIC DNA]</scope>
    <source>
        <strain evidence="3">So ce56</strain>
    </source>
</reference>
<dbReference type="Proteomes" id="UP000002139">
    <property type="component" value="Chromosome"/>
</dbReference>
<dbReference type="PANTHER" id="PTHR42754">
    <property type="entry name" value="ENDOGLUCANASE"/>
    <property type="match status" value="1"/>
</dbReference>
<evidence type="ECO:0000256" key="1">
    <source>
        <dbReference type="SAM" id="SignalP"/>
    </source>
</evidence>
<evidence type="ECO:0000313" key="2">
    <source>
        <dbReference type="EMBL" id="CAN91422.1"/>
    </source>
</evidence>
<name>A9F6C8_SORC5</name>
<accession>A9F6C8</accession>
<feature type="chain" id="PRO_5002737652" description="Secreted protein" evidence="1">
    <location>
        <begin position="27"/>
        <end position="494"/>
    </location>
</feature>
<evidence type="ECO:0000313" key="3">
    <source>
        <dbReference type="Proteomes" id="UP000002139"/>
    </source>
</evidence>
<sequence>MWSVLRARSALCGVICCGVGCMSSEAADIVAEGEPGGDSGGAARANAEHGAPPGMCEMGAVGPGGVCLGAAVAPGGRLAGAAGLGDGERAERACRQRAFSRQYPGKGVTLRGFTIDGAGRALLAGSFDGELTFGNTRLRSAGATDAFVAELDACGAPLWSKQFGDGTAQSAIDVAASGGGQSLVLGDFSGTVRFGAHRLTAASPSGADLFLAKLGPRGAASWAAQISAEEDAILSGTALAADGRGGALVLGRLEGAAKVAGARIERRAIGAFVVRLDASGRFAWVSLPPSGSDSEEIGIEVDRDGNAILASQDGRGTATFVTKLDRNGELVWHKRFRGSPDQLEEAYDLAVDPEGAALLSGSGVFGEPDLPGGPRPFVAKIGPDGRVIWVKRFDARSPRRITASGERVVLAGDALCGSADEPASCSAWAAGLSSSGEEQWTRRIGADVHVSGLEMDPWESPMLAGSFHGTMALGGERLSSDQGALFLTRLPDPG</sequence>
<dbReference type="HOGENOM" id="CLU_637606_0_0_7"/>
<dbReference type="BioCyc" id="SCEL448385:SCE_RS06555-MONOMER"/>
<feature type="signal peptide" evidence="1">
    <location>
        <begin position="1"/>
        <end position="26"/>
    </location>
</feature>
<dbReference type="eggNOG" id="COG1520">
    <property type="taxonomic scope" value="Bacteria"/>
</dbReference>
<protein>
    <recommendedName>
        <fullName evidence="4">Secreted protein</fullName>
    </recommendedName>
</protein>
<dbReference type="AlphaFoldDB" id="A9F6C8"/>
<keyword evidence="1" id="KW-0732">Signal</keyword>
<keyword evidence="3" id="KW-1185">Reference proteome</keyword>